<dbReference type="Gene3D" id="3.10.50.40">
    <property type="match status" value="1"/>
</dbReference>
<dbReference type="Pfam" id="PF13616">
    <property type="entry name" value="Rotamase_3"/>
    <property type="match status" value="1"/>
</dbReference>
<dbReference type="AlphaFoldDB" id="A0A0C1Z2P6"/>
<protein>
    <recommendedName>
        <fullName evidence="2">peptidylprolyl isomerase</fullName>
        <ecNumber evidence="2">5.2.1.8</ecNumber>
    </recommendedName>
</protein>
<dbReference type="PROSITE" id="PS50198">
    <property type="entry name" value="PPIC_PPIASE_2"/>
    <property type="match status" value="1"/>
</dbReference>
<evidence type="ECO:0000256" key="3">
    <source>
        <dbReference type="ARBA" id="ARBA00023110"/>
    </source>
</evidence>
<dbReference type="InterPro" id="IPR000297">
    <property type="entry name" value="PPIase_PpiC"/>
</dbReference>
<dbReference type="EMBL" id="JMCC02000193">
    <property type="protein sequence ID" value="KIG11714.1"/>
    <property type="molecule type" value="Genomic_DNA"/>
</dbReference>
<dbReference type="InterPro" id="IPR051370">
    <property type="entry name" value="PPIase_Pin1"/>
</dbReference>
<accession>A0A0C1Z2P6</accession>
<dbReference type="PROSITE" id="PS01096">
    <property type="entry name" value="PPIC_PPIASE_1"/>
    <property type="match status" value="1"/>
</dbReference>
<dbReference type="GO" id="GO:0003755">
    <property type="term" value="F:peptidyl-prolyl cis-trans isomerase activity"/>
    <property type="evidence" value="ECO:0007669"/>
    <property type="project" value="UniProtKB-KW"/>
</dbReference>
<feature type="domain" description="PpiC" evidence="6">
    <location>
        <begin position="28"/>
        <end position="132"/>
    </location>
</feature>
<reference evidence="7 8" key="1">
    <citation type="submission" date="2014-12" db="EMBL/GenBank/DDBJ databases">
        <title>Genome assembly of Enhygromyxa salina DSM 15201.</title>
        <authorList>
            <person name="Sharma G."/>
            <person name="Subramanian S."/>
        </authorList>
    </citation>
    <scope>NUCLEOTIDE SEQUENCE [LARGE SCALE GENOMIC DNA]</scope>
    <source>
        <strain evidence="7 8">DSM 15201</strain>
    </source>
</reference>
<evidence type="ECO:0000256" key="1">
    <source>
        <dbReference type="ARBA" id="ARBA00000971"/>
    </source>
</evidence>
<proteinExistence type="predicted"/>
<sequence>MIGAGVDRPAAADRSLATPAGAWYQQPMSSVRASHILLMYKGSSRSSATRSKAEAEQQINALKAKLDAGSDFAGLAREHSDCPSSAKGGDLGQFGRGQMVPAFEQATFSMEVGGVSGVVETDFGYHLITRTA</sequence>
<comment type="catalytic activity">
    <reaction evidence="1">
        <text>[protein]-peptidylproline (omega=180) = [protein]-peptidylproline (omega=0)</text>
        <dbReference type="Rhea" id="RHEA:16237"/>
        <dbReference type="Rhea" id="RHEA-COMP:10747"/>
        <dbReference type="Rhea" id="RHEA-COMP:10748"/>
        <dbReference type="ChEBI" id="CHEBI:83833"/>
        <dbReference type="ChEBI" id="CHEBI:83834"/>
        <dbReference type="EC" id="5.2.1.8"/>
    </reaction>
</comment>
<comment type="caution">
    <text evidence="7">The sequence shown here is derived from an EMBL/GenBank/DDBJ whole genome shotgun (WGS) entry which is preliminary data.</text>
</comment>
<dbReference type="SUPFAM" id="SSF54534">
    <property type="entry name" value="FKBP-like"/>
    <property type="match status" value="1"/>
</dbReference>
<evidence type="ECO:0000313" key="8">
    <source>
        <dbReference type="Proteomes" id="UP000031599"/>
    </source>
</evidence>
<dbReference type="InterPro" id="IPR046357">
    <property type="entry name" value="PPIase_dom_sf"/>
</dbReference>
<dbReference type="PANTHER" id="PTHR10657">
    <property type="entry name" value="PEPTIDYL-PROLYL CIS-TRANS ISOMERASE"/>
    <property type="match status" value="1"/>
</dbReference>
<dbReference type="PANTHER" id="PTHR10657:SF4">
    <property type="entry name" value="PEPTIDYL-PROLYL CIS-TRANS ISOMERASE-RELATED"/>
    <property type="match status" value="1"/>
</dbReference>
<dbReference type="InterPro" id="IPR023058">
    <property type="entry name" value="PPIase_PpiC_CS"/>
</dbReference>
<evidence type="ECO:0000259" key="6">
    <source>
        <dbReference type="PROSITE" id="PS50198"/>
    </source>
</evidence>
<evidence type="ECO:0000313" key="7">
    <source>
        <dbReference type="EMBL" id="KIG11714.1"/>
    </source>
</evidence>
<keyword evidence="3 5" id="KW-0697">Rotamase</keyword>
<name>A0A0C1Z2P6_9BACT</name>
<gene>
    <name evidence="7" type="ORF">DB30_02616</name>
</gene>
<dbReference type="Proteomes" id="UP000031599">
    <property type="component" value="Unassembled WGS sequence"/>
</dbReference>
<evidence type="ECO:0000256" key="2">
    <source>
        <dbReference type="ARBA" id="ARBA00013194"/>
    </source>
</evidence>
<dbReference type="EC" id="5.2.1.8" evidence="2"/>
<organism evidence="7 8">
    <name type="scientific">Enhygromyxa salina</name>
    <dbReference type="NCBI Taxonomy" id="215803"/>
    <lineage>
        <taxon>Bacteria</taxon>
        <taxon>Pseudomonadati</taxon>
        <taxon>Myxococcota</taxon>
        <taxon>Polyangia</taxon>
        <taxon>Nannocystales</taxon>
        <taxon>Nannocystaceae</taxon>
        <taxon>Enhygromyxa</taxon>
    </lineage>
</organism>
<evidence type="ECO:0000256" key="4">
    <source>
        <dbReference type="ARBA" id="ARBA00023235"/>
    </source>
</evidence>
<keyword evidence="4 5" id="KW-0413">Isomerase</keyword>
<evidence type="ECO:0000256" key="5">
    <source>
        <dbReference type="PROSITE-ProRule" id="PRU00278"/>
    </source>
</evidence>